<dbReference type="EMBL" id="JAIWYP010000015">
    <property type="protein sequence ID" value="KAH3700806.1"/>
    <property type="molecule type" value="Genomic_DNA"/>
</dbReference>
<dbReference type="Gene3D" id="2.10.22.10">
    <property type="entry name" value="Antistasin, domain 1"/>
    <property type="match status" value="1"/>
</dbReference>
<feature type="compositionally biased region" description="Gly residues" evidence="3">
    <location>
        <begin position="36"/>
        <end position="58"/>
    </location>
</feature>
<feature type="region of interest" description="Disordered" evidence="3">
    <location>
        <begin position="162"/>
        <end position="191"/>
    </location>
</feature>
<reference evidence="6" key="1">
    <citation type="journal article" date="2019" name="bioRxiv">
        <title>The Genome of the Zebra Mussel, Dreissena polymorpha: A Resource for Invasive Species Research.</title>
        <authorList>
            <person name="McCartney M.A."/>
            <person name="Auch B."/>
            <person name="Kono T."/>
            <person name="Mallez S."/>
            <person name="Zhang Y."/>
            <person name="Obille A."/>
            <person name="Becker A."/>
            <person name="Abrahante J.E."/>
            <person name="Garbe J."/>
            <person name="Badalamenti J.P."/>
            <person name="Herman A."/>
            <person name="Mangelson H."/>
            <person name="Liachko I."/>
            <person name="Sullivan S."/>
            <person name="Sone E.D."/>
            <person name="Koren S."/>
            <person name="Silverstein K.A.T."/>
            <person name="Beckman K.B."/>
            <person name="Gohl D.M."/>
        </authorList>
    </citation>
    <scope>NUCLEOTIDE SEQUENCE</scope>
    <source>
        <strain evidence="6">Duluth1</strain>
        <tissue evidence="6">Whole animal</tissue>
    </source>
</reference>
<evidence type="ECO:0000256" key="2">
    <source>
        <dbReference type="ARBA" id="ARBA00022900"/>
    </source>
</evidence>
<accession>A0A9D3YIT6</accession>
<name>A0A9D3YIT6_DREPO</name>
<dbReference type="OrthoDB" id="6143725at2759"/>
<dbReference type="AlphaFoldDB" id="A0A9D3YIT6"/>
<keyword evidence="4" id="KW-0732">Signal</keyword>
<keyword evidence="7" id="KW-1185">Reference proteome</keyword>
<evidence type="ECO:0000256" key="1">
    <source>
        <dbReference type="ARBA" id="ARBA00022690"/>
    </source>
</evidence>
<dbReference type="InterPro" id="IPR011061">
    <property type="entry name" value="Hirudin/antistatin"/>
</dbReference>
<keyword evidence="2" id="KW-0722">Serine protease inhibitor</keyword>
<feature type="region of interest" description="Disordered" evidence="3">
    <location>
        <begin position="540"/>
        <end position="563"/>
    </location>
</feature>
<feature type="compositionally biased region" description="Gly residues" evidence="3">
    <location>
        <begin position="162"/>
        <end position="186"/>
    </location>
</feature>
<dbReference type="Proteomes" id="UP000828390">
    <property type="component" value="Unassembled WGS sequence"/>
</dbReference>
<evidence type="ECO:0000256" key="4">
    <source>
        <dbReference type="SAM" id="SignalP"/>
    </source>
</evidence>
<proteinExistence type="predicted"/>
<comment type="caution">
    <text evidence="6">The sequence shown here is derived from an EMBL/GenBank/DDBJ whole genome shotgun (WGS) entry which is preliminary data.</text>
</comment>
<gene>
    <name evidence="6" type="ORF">DPMN_075786</name>
</gene>
<evidence type="ECO:0000259" key="5">
    <source>
        <dbReference type="PROSITE" id="PS51252"/>
    </source>
</evidence>
<dbReference type="InterPro" id="IPR004094">
    <property type="entry name" value="Antistasin-like"/>
</dbReference>
<dbReference type="PROSITE" id="PS51252">
    <property type="entry name" value="ANTISTASIN"/>
    <property type="match status" value="1"/>
</dbReference>
<evidence type="ECO:0000256" key="3">
    <source>
        <dbReference type="SAM" id="MobiDB-lite"/>
    </source>
</evidence>
<dbReference type="SUPFAM" id="SSF57262">
    <property type="entry name" value="Leech antihemostatic proteins"/>
    <property type="match status" value="1"/>
</dbReference>
<evidence type="ECO:0000313" key="7">
    <source>
        <dbReference type="Proteomes" id="UP000828390"/>
    </source>
</evidence>
<feature type="signal peptide" evidence="4">
    <location>
        <begin position="1"/>
        <end position="20"/>
    </location>
</feature>
<keyword evidence="1" id="KW-0646">Protease inhibitor</keyword>
<feature type="domain" description="Antistasin-like" evidence="5">
    <location>
        <begin position="364"/>
        <end position="390"/>
    </location>
</feature>
<protein>
    <recommendedName>
        <fullName evidence="5">Antistasin-like domain-containing protein</fullName>
    </recommendedName>
</protein>
<feature type="region of interest" description="Disordered" evidence="3">
    <location>
        <begin position="28"/>
        <end position="76"/>
    </location>
</feature>
<organism evidence="6 7">
    <name type="scientific">Dreissena polymorpha</name>
    <name type="common">Zebra mussel</name>
    <name type="synonym">Mytilus polymorpha</name>
    <dbReference type="NCBI Taxonomy" id="45954"/>
    <lineage>
        <taxon>Eukaryota</taxon>
        <taxon>Metazoa</taxon>
        <taxon>Spiralia</taxon>
        <taxon>Lophotrochozoa</taxon>
        <taxon>Mollusca</taxon>
        <taxon>Bivalvia</taxon>
        <taxon>Autobranchia</taxon>
        <taxon>Heteroconchia</taxon>
        <taxon>Euheterodonta</taxon>
        <taxon>Imparidentia</taxon>
        <taxon>Neoheterodontei</taxon>
        <taxon>Myida</taxon>
        <taxon>Dreissenoidea</taxon>
        <taxon>Dreissenidae</taxon>
        <taxon>Dreissena</taxon>
    </lineage>
</organism>
<evidence type="ECO:0000313" key="6">
    <source>
        <dbReference type="EMBL" id="KAH3700806.1"/>
    </source>
</evidence>
<sequence length="607" mass="61748">MWRTMLTLLYCIGAICYVVGAPSGSQRHTRQSPFGAMGGGGPFHGGMGGPMGGMGRGASMGPSMRGPSAGGQSQGGAGSMFNAAGSNCIRHNIVCPQWCLVEDANGCRSCPCGPAGGMSALAGGPSSGPLSGLMSMGGGAMGGGGGGGGGFTGGMGSAGGGFTSGGGGGGGMTPPSGGGGGGGGGSTMSTSSSAMEVKPVKECAATLLCASTCDSGYQLGSTSSGGCRACSCPSSHHVSTTTIQYIVQTVQPAEKECTHTAHCMRTCESGYTMQTTDGHGCPECACIQVERPYEYPIEIAVEPPPERQYIQTYEVTCRAHSCSAGCTVGYKCGSDGCPSCECIHPSVVGLSTVTQVYVERPLTCRQSLACSSRCSTGYTCGSDGCPTCQCIEMQVTYQQPRPEYTAQTCTHTLTCAATCANGYEMYNDGTGGCSKCSCKPEPVVYETRPQYSVQRPAPQYEIVECPSTSGCAAMCPHGFEVVRYENKCPECQCKPAPVYYTQTSCDNCHETGSNVLYYTGTSGSSHSSGSQYVVAGGSSGGHSGGGTSYVMTGGSGGSSSRGGTGGYASSETCPPLPPDCDPLCIKYDTPHCRRCTCETSYFRFAQG</sequence>
<feature type="chain" id="PRO_5039007014" description="Antistasin-like domain-containing protein" evidence="4">
    <location>
        <begin position="21"/>
        <end position="607"/>
    </location>
</feature>
<reference evidence="6" key="2">
    <citation type="submission" date="2020-11" db="EMBL/GenBank/DDBJ databases">
        <authorList>
            <person name="McCartney M.A."/>
            <person name="Auch B."/>
            <person name="Kono T."/>
            <person name="Mallez S."/>
            <person name="Becker A."/>
            <person name="Gohl D.M."/>
            <person name="Silverstein K.A.T."/>
            <person name="Koren S."/>
            <person name="Bechman K.B."/>
            <person name="Herman A."/>
            <person name="Abrahante J.E."/>
            <person name="Garbe J."/>
        </authorList>
    </citation>
    <scope>NUCLEOTIDE SEQUENCE</scope>
    <source>
        <strain evidence="6">Duluth1</strain>
        <tissue evidence="6">Whole animal</tissue>
    </source>
</reference>
<dbReference type="GO" id="GO:0004867">
    <property type="term" value="F:serine-type endopeptidase inhibitor activity"/>
    <property type="evidence" value="ECO:0007669"/>
    <property type="project" value="UniProtKB-KW"/>
</dbReference>